<dbReference type="AlphaFoldDB" id="I3TDR7"/>
<evidence type="ECO:0000313" key="3">
    <source>
        <dbReference type="Proteomes" id="UP000005270"/>
    </source>
</evidence>
<dbReference type="EMBL" id="CP003531">
    <property type="protein sequence ID" value="AFK50905.1"/>
    <property type="molecule type" value="Genomic_DNA"/>
</dbReference>
<organism evidence="2 3">
    <name type="scientific">Thermogladius calderae (strain DSM 22663 / VKM B-2946 / 1633)</name>
    <dbReference type="NCBI Taxonomy" id="1184251"/>
    <lineage>
        <taxon>Archaea</taxon>
        <taxon>Thermoproteota</taxon>
        <taxon>Thermoprotei</taxon>
        <taxon>Desulfurococcales</taxon>
        <taxon>Desulfurococcaceae</taxon>
        <taxon>Thermogladius</taxon>
    </lineage>
</organism>
<dbReference type="PANTHER" id="PTHR42924:SF3">
    <property type="entry name" value="POLYMERASE_HISTIDINOL PHOSPHATASE N-TERMINAL DOMAIN-CONTAINING PROTEIN"/>
    <property type="match status" value="1"/>
</dbReference>
<dbReference type="KEGG" id="thg:TCELL_0480"/>
<feature type="domain" description="Polymerase/histidinol phosphatase N-terminal" evidence="1">
    <location>
        <begin position="5"/>
        <end position="72"/>
    </location>
</feature>
<dbReference type="SUPFAM" id="SSF89550">
    <property type="entry name" value="PHP domain-like"/>
    <property type="match status" value="1"/>
</dbReference>
<dbReference type="GeneID" id="13012777"/>
<protein>
    <submittedName>
        <fullName evidence="2">PHP C-terminal domain protein</fullName>
    </submittedName>
</protein>
<gene>
    <name evidence="2" type="ordered locus">TCELL_0480</name>
</gene>
<dbReference type="GO" id="GO:0035312">
    <property type="term" value="F:5'-3' DNA exonuclease activity"/>
    <property type="evidence" value="ECO:0007669"/>
    <property type="project" value="TreeGrafter"/>
</dbReference>
<dbReference type="Gene3D" id="3.20.20.140">
    <property type="entry name" value="Metal-dependent hydrolases"/>
    <property type="match status" value="1"/>
</dbReference>
<evidence type="ECO:0000259" key="1">
    <source>
        <dbReference type="SMART" id="SM00481"/>
    </source>
</evidence>
<reference evidence="2 3" key="1">
    <citation type="journal article" date="2012" name="J. Bacteriol.">
        <title>Complete genome sequence of the hyperthermophilic cellulolytic Crenarchaeon 'Thermogladius cellulolyticus' 1633.</title>
        <authorList>
            <person name="Mardanov A.V."/>
            <person name="Kochetkova T.V."/>
            <person name="Beletsky A.V."/>
            <person name="Bonch-Osmolovskaya E.A."/>
            <person name="Ravin N.V."/>
            <person name="Skryabin K.G."/>
        </authorList>
    </citation>
    <scope>NUCLEOTIDE SEQUENCE [LARGE SCALE GENOMIC DNA]</scope>
    <source>
        <strain evidence="3">DSM 22663 / VKM B-2946 / 1633</strain>
    </source>
</reference>
<dbReference type="InterPro" id="IPR003141">
    <property type="entry name" value="Pol/His_phosphatase_N"/>
</dbReference>
<dbReference type="GO" id="GO:0004534">
    <property type="term" value="F:5'-3' RNA exonuclease activity"/>
    <property type="evidence" value="ECO:0007669"/>
    <property type="project" value="TreeGrafter"/>
</dbReference>
<dbReference type="Proteomes" id="UP000005270">
    <property type="component" value="Chromosome"/>
</dbReference>
<name>I3TDR7_THEC1</name>
<dbReference type="InParanoid" id="I3TDR7"/>
<dbReference type="NCBIfam" id="NF038032">
    <property type="entry name" value="CehA_McbA_metalo"/>
    <property type="match status" value="1"/>
</dbReference>
<keyword evidence="3" id="KW-1185">Reference proteome</keyword>
<dbReference type="CDD" id="cd07432">
    <property type="entry name" value="PHP_HisPPase"/>
    <property type="match status" value="1"/>
</dbReference>
<dbReference type="RefSeq" id="WP_014737155.1">
    <property type="nucleotide sequence ID" value="NC_017954.1"/>
</dbReference>
<proteinExistence type="predicted"/>
<evidence type="ECO:0000313" key="2">
    <source>
        <dbReference type="EMBL" id="AFK50905.1"/>
    </source>
</evidence>
<dbReference type="Pfam" id="PF13263">
    <property type="entry name" value="PHP_C"/>
    <property type="match status" value="1"/>
</dbReference>
<sequence>MRVKADLHIHSLYSDGKNSPSEIVHRAADIGLAVISISDHNTFEGSMRAVRQVPKGALEVLVVPGAEVRTDRGDVLVYCEHPFDTPYRLEELVDKAHENNCLVVPAHPFDLFRLGIGEYVYSVRGWDAIEVWNASSTKASNRRAVQAARELGLPGLANSDAHVVEQVGSAYTIVEVDDLGLQHVLESIRRGRVHPVFGHHGVKATFKWVEWSIERRIRDLLEGK</sequence>
<dbReference type="eggNOG" id="arCOG00302">
    <property type="taxonomic scope" value="Archaea"/>
</dbReference>
<dbReference type="SMART" id="SM00481">
    <property type="entry name" value="POLIIIAc"/>
    <property type="match status" value="1"/>
</dbReference>
<dbReference type="HOGENOM" id="CLU_072983_1_0_2"/>
<dbReference type="STRING" id="1184251.TCELL_0480"/>
<dbReference type="Pfam" id="PF02811">
    <property type="entry name" value="PHP"/>
    <property type="match status" value="1"/>
</dbReference>
<dbReference type="InterPro" id="IPR004013">
    <property type="entry name" value="PHP_dom"/>
</dbReference>
<dbReference type="InterPro" id="IPR016195">
    <property type="entry name" value="Pol/histidinol_Pase-like"/>
</dbReference>
<dbReference type="InterPro" id="IPR052018">
    <property type="entry name" value="PHP_domain"/>
</dbReference>
<accession>I3TDR7</accession>
<dbReference type="PANTHER" id="PTHR42924">
    <property type="entry name" value="EXONUCLEASE"/>
    <property type="match status" value="1"/>
</dbReference>
<dbReference type="OrthoDB" id="50465at2157"/>